<feature type="domain" description="Aminopeptidase N-like N-terminal" evidence="11">
    <location>
        <begin position="22"/>
        <end position="189"/>
    </location>
</feature>
<keyword evidence="6" id="KW-0378">Hydrolase</keyword>
<comment type="similarity">
    <text evidence="2">Belongs to the peptidase M1 family.</text>
</comment>
<dbReference type="CDD" id="cd09602">
    <property type="entry name" value="M1_APN"/>
    <property type="match status" value="1"/>
</dbReference>
<dbReference type="PANTHER" id="PTHR11533">
    <property type="entry name" value="PROTEASE M1 ZINC METALLOPROTEASE"/>
    <property type="match status" value="1"/>
</dbReference>
<keyword evidence="5" id="KW-0479">Metal-binding</keyword>
<dbReference type="GO" id="GO:0016020">
    <property type="term" value="C:membrane"/>
    <property type="evidence" value="ECO:0007669"/>
    <property type="project" value="TreeGrafter"/>
</dbReference>
<dbReference type="GO" id="GO:0043171">
    <property type="term" value="P:peptide catabolic process"/>
    <property type="evidence" value="ECO:0007669"/>
    <property type="project" value="TreeGrafter"/>
</dbReference>
<evidence type="ECO:0000256" key="1">
    <source>
        <dbReference type="ARBA" id="ARBA00001947"/>
    </source>
</evidence>
<dbReference type="SUPFAM" id="SSF63737">
    <property type="entry name" value="Leukotriene A4 hydrolase N-terminal domain"/>
    <property type="match status" value="1"/>
</dbReference>
<dbReference type="InterPro" id="IPR024571">
    <property type="entry name" value="ERAP1-like_C_dom"/>
</dbReference>
<reference evidence="16" key="1">
    <citation type="submission" date="2020-05" db="EMBL/GenBank/DDBJ databases">
        <authorList>
            <person name="Chiriac C."/>
            <person name="Salcher M."/>
            <person name="Ghai R."/>
            <person name="Kavagutti S V."/>
        </authorList>
    </citation>
    <scope>NUCLEOTIDE SEQUENCE</scope>
</reference>
<dbReference type="GO" id="GO:0070006">
    <property type="term" value="F:metalloaminopeptidase activity"/>
    <property type="evidence" value="ECO:0007669"/>
    <property type="project" value="TreeGrafter"/>
</dbReference>
<dbReference type="FunFam" id="2.60.40.1730:FF:000010">
    <property type="entry name" value="Putative aminopeptidase N"/>
    <property type="match status" value="1"/>
</dbReference>
<feature type="domain" description="ERAP1-like C-terminal" evidence="10">
    <location>
        <begin position="528"/>
        <end position="836"/>
    </location>
</feature>
<dbReference type="EMBL" id="CAFBPY010000038">
    <property type="protein sequence ID" value="CAB5035952.1"/>
    <property type="molecule type" value="Genomic_DNA"/>
</dbReference>
<keyword evidence="3" id="KW-0031">Aminopeptidase</keyword>
<dbReference type="InterPro" id="IPR001930">
    <property type="entry name" value="Peptidase_M1"/>
</dbReference>
<evidence type="ECO:0000313" key="12">
    <source>
        <dbReference type="EMBL" id="CAB4605039.1"/>
    </source>
</evidence>
<dbReference type="InterPro" id="IPR014782">
    <property type="entry name" value="Peptidase_M1_dom"/>
</dbReference>
<dbReference type="InterPro" id="IPR045357">
    <property type="entry name" value="Aminopeptidase_N-like_N"/>
</dbReference>
<dbReference type="EMBL" id="CAEZZS010000022">
    <property type="protein sequence ID" value="CAB4775632.1"/>
    <property type="molecule type" value="Genomic_DNA"/>
</dbReference>
<evidence type="ECO:0000313" key="16">
    <source>
        <dbReference type="EMBL" id="CAB5035952.1"/>
    </source>
</evidence>
<dbReference type="FunFam" id="1.10.390.10:FF:000004">
    <property type="entry name" value="Aminopeptidase N"/>
    <property type="match status" value="1"/>
</dbReference>
<dbReference type="EMBL" id="CAEZYJ010000155">
    <property type="protein sequence ID" value="CAB4725671.1"/>
    <property type="molecule type" value="Genomic_DNA"/>
</dbReference>
<dbReference type="EMBL" id="CAEZUJ010000050">
    <property type="protein sequence ID" value="CAB4605039.1"/>
    <property type="molecule type" value="Genomic_DNA"/>
</dbReference>
<evidence type="ECO:0000256" key="7">
    <source>
        <dbReference type="ARBA" id="ARBA00022833"/>
    </source>
</evidence>
<dbReference type="Pfam" id="PF17900">
    <property type="entry name" value="Peptidase_M1_N"/>
    <property type="match status" value="1"/>
</dbReference>
<keyword evidence="8" id="KW-0482">Metalloprotease</keyword>
<evidence type="ECO:0000256" key="5">
    <source>
        <dbReference type="ARBA" id="ARBA00022723"/>
    </source>
</evidence>
<keyword evidence="7" id="KW-0862">Zinc</keyword>
<dbReference type="EMBL" id="CAFBLI010000100">
    <property type="protein sequence ID" value="CAB4874152.1"/>
    <property type="molecule type" value="Genomic_DNA"/>
</dbReference>
<gene>
    <name evidence="12" type="ORF">UFOPK1811_01071</name>
    <name evidence="13" type="ORF">UFOPK2659_00956</name>
    <name evidence="14" type="ORF">UFOPK2922_00632</name>
    <name evidence="15" type="ORF">UFOPK3306_01104</name>
    <name evidence="16" type="ORF">UFOPK4209_00369</name>
</gene>
<dbReference type="GO" id="GO:0042277">
    <property type="term" value="F:peptide binding"/>
    <property type="evidence" value="ECO:0007669"/>
    <property type="project" value="TreeGrafter"/>
</dbReference>
<evidence type="ECO:0000256" key="2">
    <source>
        <dbReference type="ARBA" id="ARBA00010136"/>
    </source>
</evidence>
<dbReference type="PANTHER" id="PTHR11533:SF174">
    <property type="entry name" value="PUROMYCIN-SENSITIVE AMINOPEPTIDASE-RELATED"/>
    <property type="match status" value="1"/>
</dbReference>
<evidence type="ECO:0000313" key="13">
    <source>
        <dbReference type="EMBL" id="CAB4725671.1"/>
    </source>
</evidence>
<protein>
    <submittedName>
        <fullName evidence="16">Unannotated protein</fullName>
    </submittedName>
</protein>
<dbReference type="NCBIfam" id="TIGR02412">
    <property type="entry name" value="pepN_strep_liv"/>
    <property type="match status" value="1"/>
</dbReference>
<name>A0A6J7S521_9ZZZZ</name>
<evidence type="ECO:0000256" key="3">
    <source>
        <dbReference type="ARBA" id="ARBA00022438"/>
    </source>
</evidence>
<dbReference type="GO" id="GO:0005615">
    <property type="term" value="C:extracellular space"/>
    <property type="evidence" value="ECO:0007669"/>
    <property type="project" value="TreeGrafter"/>
</dbReference>
<evidence type="ECO:0000313" key="14">
    <source>
        <dbReference type="EMBL" id="CAB4775632.1"/>
    </source>
</evidence>
<evidence type="ECO:0000256" key="6">
    <source>
        <dbReference type="ARBA" id="ARBA00022801"/>
    </source>
</evidence>
<dbReference type="GO" id="GO:0005737">
    <property type="term" value="C:cytoplasm"/>
    <property type="evidence" value="ECO:0007669"/>
    <property type="project" value="TreeGrafter"/>
</dbReference>
<comment type="cofactor">
    <cofactor evidence="1">
        <name>Zn(2+)</name>
        <dbReference type="ChEBI" id="CHEBI:29105"/>
    </cofactor>
</comment>
<evidence type="ECO:0000259" key="9">
    <source>
        <dbReference type="Pfam" id="PF01433"/>
    </source>
</evidence>
<dbReference type="SUPFAM" id="SSF55486">
    <property type="entry name" value="Metalloproteases ('zincins'), catalytic domain"/>
    <property type="match status" value="1"/>
</dbReference>
<accession>A0A6J7S521</accession>
<dbReference type="Gene3D" id="2.60.40.1730">
    <property type="entry name" value="tricorn interacting facor f3 domain"/>
    <property type="match status" value="1"/>
</dbReference>
<dbReference type="PRINTS" id="PR00756">
    <property type="entry name" value="ALADIPTASE"/>
</dbReference>
<evidence type="ECO:0000313" key="15">
    <source>
        <dbReference type="EMBL" id="CAB4874152.1"/>
    </source>
</evidence>
<organism evidence="16">
    <name type="scientific">freshwater metagenome</name>
    <dbReference type="NCBI Taxonomy" id="449393"/>
    <lineage>
        <taxon>unclassified sequences</taxon>
        <taxon>metagenomes</taxon>
        <taxon>ecological metagenomes</taxon>
    </lineage>
</organism>
<dbReference type="GO" id="GO:0008270">
    <property type="term" value="F:zinc ion binding"/>
    <property type="evidence" value="ECO:0007669"/>
    <property type="project" value="InterPro"/>
</dbReference>
<dbReference type="InterPro" id="IPR027268">
    <property type="entry name" value="Peptidase_M4/M1_CTD_sf"/>
</dbReference>
<dbReference type="InterPro" id="IPR012778">
    <property type="entry name" value="Pept_M1_aminopeptidase"/>
</dbReference>
<dbReference type="Gene3D" id="1.10.390.10">
    <property type="entry name" value="Neutral Protease Domain 2"/>
    <property type="match status" value="1"/>
</dbReference>
<evidence type="ECO:0000256" key="4">
    <source>
        <dbReference type="ARBA" id="ARBA00022670"/>
    </source>
</evidence>
<dbReference type="InterPro" id="IPR042097">
    <property type="entry name" value="Aminopeptidase_N-like_N_sf"/>
</dbReference>
<feature type="domain" description="Peptidase M1 membrane alanine aminopeptidase" evidence="9">
    <location>
        <begin position="231"/>
        <end position="444"/>
    </location>
</feature>
<evidence type="ECO:0000259" key="11">
    <source>
        <dbReference type="Pfam" id="PF17900"/>
    </source>
</evidence>
<dbReference type="Pfam" id="PF11838">
    <property type="entry name" value="ERAP1_C"/>
    <property type="match status" value="1"/>
</dbReference>
<sequence length="848" mass="93812">MPGVNLSRAEAAARSAHLKVDSYLVELDLTTGAEVFRAKTTVKFSSSKPGSETFIDAVGRTLHSATLNGVALDPSVFDGESIHLKNLAAENTLVVDLDAIYSTSGEGLHRFVDPADSEVYLYSQFEVADSRRVYACFDQPDLKAKFSLTTVAPSNWQVISNYSAKEKKDLGNNKTFWEFNETPVMSTYITALIAGPYHFVADTYKGEKEVPLGIYCRTSLAAKLDADEIFKITKQGFAYFEKEFGLAYPFEKYDQIAVAEFNAGAMENAGAVTFAEDYFVFRSKVTDKNYNWRANVILHEMAHMWFGDLVTMTWWDDLWLNESFAEWASYTALADATRFTNSWTVFNAERKNWAYRQDQLSSTHPIVVDMSDLEAVKTNFDGITYAKGASVLQQLVAHVGKDNFVNGLRQYFAKHAWGNTTLNDLLVELEATSGRSLKPWVSTWLQTAGVNTLRPAIEVTDGKYKKISVAQEAPLVPKGSTELRPHRMAVGLYDLKNDKLTLRKSVELDVAGALTSIDQLIGEKEADLILLNDRDLSYAKIRFDERSIATLTKNLAGIEDPLTRALCWSASWDMLRDGELSASQYVPMAISGLATEKDVSVISMTLIQMGTAVELFACAENRDKVREQMANGLEILLENSAPGSDMQLQYARSFVTAAFSDRQNARIRQILDGDVAGLVVDADLRWHFLGALAERGKLSEAEIAKEVAADNTASGLKSAAFCRAALPAADVKAKAWEAAFNSELSNHIQLATIGGMQRPSQRELLIPYVDKYFECLVETWEKKSYEIASNIVSGLFPAYLVSDQNLAKAESWLAGAGKDAPAALRRLLSENRDSMARSLKAQGVDAKA</sequence>
<evidence type="ECO:0000259" key="10">
    <source>
        <dbReference type="Pfam" id="PF11838"/>
    </source>
</evidence>
<dbReference type="InterPro" id="IPR050344">
    <property type="entry name" value="Peptidase_M1_aminopeptidases"/>
</dbReference>
<dbReference type="Pfam" id="PF01433">
    <property type="entry name" value="Peptidase_M1"/>
    <property type="match status" value="1"/>
</dbReference>
<proteinExistence type="inferred from homology"/>
<evidence type="ECO:0000256" key="8">
    <source>
        <dbReference type="ARBA" id="ARBA00023049"/>
    </source>
</evidence>
<dbReference type="GO" id="GO:0006508">
    <property type="term" value="P:proteolysis"/>
    <property type="evidence" value="ECO:0007669"/>
    <property type="project" value="UniProtKB-KW"/>
</dbReference>
<keyword evidence="4" id="KW-0645">Protease</keyword>
<dbReference type="AlphaFoldDB" id="A0A6J7S521"/>